<sequence>MSYKNDYYYGDGGYTTSYSSGYYAYQVGIIFAIVIAGILFFAICAAIIYFGFVKRMRRNEKQRRVSSSTTSRTASILRAPSGTYTSLRNEKPPFPHQQPRSVYISNLETPILQSSKHTQATYVPPPPPIYAVESDYLESQKQHRDYPRQEIHGNVQSRQNYPTWKGTTTVLQQNSVPEHHFLSFHTSAV</sequence>
<dbReference type="OMA" id="VAKQICI"/>
<keyword evidence="1" id="KW-1133">Transmembrane helix</keyword>
<proteinExistence type="predicted"/>
<reference evidence="3" key="1">
    <citation type="submission" date="2013-10" db="EMBL/GenBank/DDBJ databases">
        <title>Genome sequencing of Onchocerca volvulus.</title>
        <authorList>
            <person name="Cotton J."/>
            <person name="Tsai J."/>
            <person name="Stanley E."/>
            <person name="Tracey A."/>
            <person name="Holroyd N."/>
            <person name="Lustigman S."/>
            <person name="Berriman M."/>
        </authorList>
    </citation>
    <scope>NUCLEOTIDE SEQUENCE</scope>
</reference>
<dbReference type="EnsemblMetazoa" id="OVOC7538.1">
    <property type="protein sequence ID" value="OVOC7538.1"/>
    <property type="gene ID" value="WBGene00244347"/>
</dbReference>
<evidence type="ECO:0000313" key="2">
    <source>
        <dbReference type="EnsemblMetazoa" id="OVOC7538.1"/>
    </source>
</evidence>
<keyword evidence="1" id="KW-0472">Membrane</keyword>
<dbReference type="EMBL" id="CMVM020000213">
    <property type="status" value="NOT_ANNOTATED_CDS"/>
    <property type="molecule type" value="Genomic_DNA"/>
</dbReference>
<keyword evidence="1" id="KW-0812">Transmembrane</keyword>
<reference evidence="2" key="2">
    <citation type="submission" date="2022-06" db="UniProtKB">
        <authorList>
            <consortium name="EnsemblMetazoa"/>
        </authorList>
    </citation>
    <scope>IDENTIFICATION</scope>
</reference>
<dbReference type="AlphaFoldDB" id="A0A8R1TXN0"/>
<feature type="transmembrane region" description="Helical" evidence="1">
    <location>
        <begin position="23"/>
        <end position="53"/>
    </location>
</feature>
<accession>A0A8R1TXN0</accession>
<protein>
    <submittedName>
        <fullName evidence="2">Uncharacterized protein</fullName>
    </submittedName>
</protein>
<name>A0A8R1TXN0_ONCVO</name>
<keyword evidence="3" id="KW-1185">Reference proteome</keyword>
<dbReference type="CDD" id="cd12087">
    <property type="entry name" value="TM_EGFR-like"/>
    <property type="match status" value="1"/>
</dbReference>
<organism evidence="2 3">
    <name type="scientific">Onchocerca volvulus</name>
    <dbReference type="NCBI Taxonomy" id="6282"/>
    <lineage>
        <taxon>Eukaryota</taxon>
        <taxon>Metazoa</taxon>
        <taxon>Ecdysozoa</taxon>
        <taxon>Nematoda</taxon>
        <taxon>Chromadorea</taxon>
        <taxon>Rhabditida</taxon>
        <taxon>Spirurina</taxon>
        <taxon>Spiruromorpha</taxon>
        <taxon>Filarioidea</taxon>
        <taxon>Onchocercidae</taxon>
        <taxon>Onchocerca</taxon>
    </lineage>
</organism>
<evidence type="ECO:0000313" key="3">
    <source>
        <dbReference type="Proteomes" id="UP000024404"/>
    </source>
</evidence>
<evidence type="ECO:0000256" key="1">
    <source>
        <dbReference type="SAM" id="Phobius"/>
    </source>
</evidence>
<dbReference type="Proteomes" id="UP000024404">
    <property type="component" value="Unassembled WGS sequence"/>
</dbReference>